<dbReference type="Pfam" id="PF04969">
    <property type="entry name" value="CS"/>
    <property type="match status" value="1"/>
</dbReference>
<organism evidence="12 13">
    <name type="scientific">Drosophila gunungcola</name>
    <name type="common">fruit fly</name>
    <dbReference type="NCBI Taxonomy" id="103775"/>
    <lineage>
        <taxon>Eukaryota</taxon>
        <taxon>Metazoa</taxon>
        <taxon>Ecdysozoa</taxon>
        <taxon>Arthropoda</taxon>
        <taxon>Hexapoda</taxon>
        <taxon>Insecta</taxon>
        <taxon>Pterygota</taxon>
        <taxon>Neoptera</taxon>
        <taxon>Endopterygota</taxon>
        <taxon>Diptera</taxon>
        <taxon>Brachycera</taxon>
        <taxon>Muscomorpha</taxon>
        <taxon>Ephydroidea</taxon>
        <taxon>Drosophilidae</taxon>
        <taxon>Drosophila</taxon>
        <taxon>Sophophora</taxon>
    </lineage>
</organism>
<evidence type="ECO:0000256" key="9">
    <source>
        <dbReference type="ARBA" id="ARBA00024430"/>
    </source>
</evidence>
<dbReference type="InterPro" id="IPR039771">
    <property type="entry name" value="Csl4"/>
</dbReference>
<feature type="region of interest" description="Disordered" evidence="10">
    <location>
        <begin position="417"/>
        <end position="458"/>
    </location>
</feature>
<dbReference type="FunFam" id="2.60.40.790:FF:000066">
    <property type="entry name" value="Predicted protein"/>
    <property type="match status" value="1"/>
</dbReference>
<dbReference type="GO" id="GO:0007399">
    <property type="term" value="P:nervous system development"/>
    <property type="evidence" value="ECO:0007669"/>
    <property type="project" value="UniProtKB-KW"/>
</dbReference>
<dbReference type="PANTHER" id="PTHR12686:SF8">
    <property type="entry name" value="EXOSOME COMPLEX COMPONENT CSL4"/>
    <property type="match status" value="1"/>
</dbReference>
<comment type="subcellular location">
    <subcellularLocation>
        <location evidence="1">Cell projection</location>
        <location evidence="1">Neuron projection</location>
    </subcellularLocation>
    <subcellularLocation>
        <location evidence="8">Dynein axonemal particle</location>
    </subcellularLocation>
    <subcellularLocation>
        <location evidence="2">Nucleus</location>
        <location evidence="2">Nucleolus</location>
    </subcellularLocation>
</comment>
<dbReference type="GO" id="GO:0003723">
    <property type="term" value="F:RNA binding"/>
    <property type="evidence" value="ECO:0007669"/>
    <property type="project" value="InterPro"/>
</dbReference>
<evidence type="ECO:0000256" key="1">
    <source>
        <dbReference type="ARBA" id="ARBA00004487"/>
    </source>
</evidence>
<name>A0A9P9YSU3_9MUSC</name>
<evidence type="ECO:0000256" key="3">
    <source>
        <dbReference type="ARBA" id="ARBA00022490"/>
    </source>
</evidence>
<evidence type="ECO:0000256" key="2">
    <source>
        <dbReference type="ARBA" id="ARBA00004604"/>
    </source>
</evidence>
<dbReference type="CDD" id="cd06469">
    <property type="entry name" value="p23_DYX1C1_like"/>
    <property type="match status" value="1"/>
</dbReference>
<feature type="region of interest" description="Disordered" evidence="10">
    <location>
        <begin position="193"/>
        <end position="215"/>
    </location>
</feature>
<dbReference type="AlphaFoldDB" id="A0A9P9YSU3"/>
<reference evidence="12" key="1">
    <citation type="journal article" date="2023" name="Genome Biol. Evol.">
        <title>Long-read-based Genome Assembly of Drosophila gunungcola Reveals Fewer Chemosensory Genes in Flower-breeding Species.</title>
        <authorList>
            <person name="Negi A."/>
            <person name="Liao B.Y."/>
            <person name="Yeh S.D."/>
        </authorList>
    </citation>
    <scope>NUCLEOTIDE SEQUENCE</scope>
    <source>
        <strain evidence="12">Sukarami</strain>
    </source>
</reference>
<feature type="compositionally biased region" description="Polar residues" evidence="10">
    <location>
        <begin position="194"/>
        <end position="212"/>
    </location>
</feature>
<dbReference type="SUPFAM" id="SSF110324">
    <property type="entry name" value="Ribosomal L27 protein-like"/>
    <property type="match status" value="1"/>
</dbReference>
<keyword evidence="7" id="KW-0966">Cell projection</keyword>
<dbReference type="GO" id="GO:0000176">
    <property type="term" value="C:nuclear exosome (RNase complex)"/>
    <property type="evidence" value="ECO:0007669"/>
    <property type="project" value="TreeGrafter"/>
</dbReference>
<evidence type="ECO:0000313" key="12">
    <source>
        <dbReference type="EMBL" id="KAI8042128.1"/>
    </source>
</evidence>
<protein>
    <recommendedName>
        <fullName evidence="9">Dynein axonemal assembly factor 4</fullName>
    </recommendedName>
</protein>
<dbReference type="Gene3D" id="2.40.50.140">
    <property type="entry name" value="Nucleic acid-binding proteins"/>
    <property type="match status" value="1"/>
</dbReference>
<dbReference type="PROSITE" id="PS51203">
    <property type="entry name" value="CS"/>
    <property type="match status" value="1"/>
</dbReference>
<evidence type="ECO:0000256" key="5">
    <source>
        <dbReference type="ARBA" id="ARBA00022835"/>
    </source>
</evidence>
<gene>
    <name evidence="12" type="ORF">M5D96_003430</name>
</gene>
<keyword evidence="5" id="KW-0271">Exosome</keyword>
<dbReference type="InterPro" id="IPR025721">
    <property type="entry name" value="Exosome_cplx_N_dom"/>
</dbReference>
<evidence type="ECO:0000256" key="4">
    <source>
        <dbReference type="ARBA" id="ARBA00022803"/>
    </source>
</evidence>
<evidence type="ECO:0000256" key="6">
    <source>
        <dbReference type="ARBA" id="ARBA00022902"/>
    </source>
</evidence>
<evidence type="ECO:0000259" key="11">
    <source>
        <dbReference type="PROSITE" id="PS51203"/>
    </source>
</evidence>
<dbReference type="GO" id="GO:0003341">
    <property type="term" value="P:cilium movement"/>
    <property type="evidence" value="ECO:0007669"/>
    <property type="project" value="InterPro"/>
</dbReference>
<proteinExistence type="predicted"/>
<dbReference type="GO" id="GO:0006396">
    <property type="term" value="P:RNA processing"/>
    <property type="evidence" value="ECO:0007669"/>
    <property type="project" value="InterPro"/>
</dbReference>
<dbReference type="InterPro" id="IPR019495">
    <property type="entry name" value="EXOSC1_C"/>
</dbReference>
<keyword evidence="3" id="KW-0963">Cytoplasm</keyword>
<evidence type="ECO:0000313" key="13">
    <source>
        <dbReference type="Proteomes" id="UP001059596"/>
    </source>
</evidence>
<dbReference type="FunFam" id="2.40.50.140:FF:000198">
    <property type="entry name" value="Exosome complex component CSL4"/>
    <property type="match status" value="1"/>
</dbReference>
<keyword evidence="13" id="KW-1185">Reference proteome</keyword>
<keyword evidence="4" id="KW-0802">TPR repeat</keyword>
<dbReference type="GO" id="GO:0043005">
    <property type="term" value="C:neuron projection"/>
    <property type="evidence" value="ECO:0007669"/>
    <property type="project" value="UniProtKB-SubCell"/>
</dbReference>
<evidence type="ECO:0000256" key="7">
    <source>
        <dbReference type="ARBA" id="ARBA00023273"/>
    </source>
</evidence>
<dbReference type="InterPro" id="IPR007052">
    <property type="entry name" value="CS_dom"/>
</dbReference>
<accession>A0A9P9YSU3</accession>
<feature type="compositionally biased region" description="Polar residues" evidence="10">
    <location>
        <begin position="447"/>
        <end position="458"/>
    </location>
</feature>
<dbReference type="Gene3D" id="2.40.50.100">
    <property type="match status" value="1"/>
</dbReference>
<dbReference type="Gene3D" id="2.60.40.790">
    <property type="match status" value="1"/>
</dbReference>
<dbReference type="InterPro" id="IPR012340">
    <property type="entry name" value="NA-bd_OB-fold"/>
</dbReference>
<dbReference type="PANTHER" id="PTHR12686">
    <property type="entry name" value="3'-5' EXORIBONUCLEASE CSL4-RELATED"/>
    <property type="match status" value="1"/>
</dbReference>
<dbReference type="InterPro" id="IPR008978">
    <property type="entry name" value="HSP20-like_chaperone"/>
</dbReference>
<dbReference type="EMBL" id="JAMKOV010000002">
    <property type="protein sequence ID" value="KAI8042128.1"/>
    <property type="molecule type" value="Genomic_DNA"/>
</dbReference>
<dbReference type="Pfam" id="PF14382">
    <property type="entry name" value="ECR1_N"/>
    <property type="match status" value="1"/>
</dbReference>
<comment type="caution">
    <text evidence="12">The sequence shown here is derived from an EMBL/GenBank/DDBJ whole genome shotgun (WGS) entry which is preliminary data.</text>
</comment>
<feature type="compositionally biased region" description="Basic and acidic residues" evidence="10">
    <location>
        <begin position="422"/>
        <end position="431"/>
    </location>
</feature>
<dbReference type="GO" id="GO:0120293">
    <property type="term" value="C:dynein axonemal particle"/>
    <property type="evidence" value="ECO:0007669"/>
    <property type="project" value="UniProtKB-SubCell"/>
</dbReference>
<dbReference type="Pfam" id="PF10447">
    <property type="entry name" value="EXOSC1"/>
    <property type="match status" value="1"/>
</dbReference>
<dbReference type="GO" id="GO:0005730">
    <property type="term" value="C:nucleolus"/>
    <property type="evidence" value="ECO:0007669"/>
    <property type="project" value="UniProtKB-SubCell"/>
</dbReference>
<dbReference type="Proteomes" id="UP001059596">
    <property type="component" value="Unassembled WGS sequence"/>
</dbReference>
<evidence type="ECO:0000256" key="10">
    <source>
        <dbReference type="SAM" id="MobiDB-lite"/>
    </source>
</evidence>
<feature type="domain" description="CS" evidence="11">
    <location>
        <begin position="218"/>
        <end position="302"/>
    </location>
</feature>
<dbReference type="InterPro" id="IPR037894">
    <property type="entry name" value="CS_DYX1C1"/>
</dbReference>
<keyword evidence="6" id="KW-0524">Neurogenesis</keyword>
<dbReference type="SUPFAM" id="SSF50249">
    <property type="entry name" value="Nucleic acid-binding proteins"/>
    <property type="match status" value="1"/>
</dbReference>
<sequence length="458" mass="51615">MSAQPDETIVCLPGERLCRTEDNIVLGIGTYEQNGYIYASKSGIVNIEESGENCQVVSVHKPGFHLTIPATGDVVTARVLVTTPKFVKCAIFCVRNVLLESSYRGLLRKEDVRETEKDRVDIYKSFKPGDVILARLDQSFLLTTAENELGVVIAYASDARKTRVPMVPVGWSEMQCPHTTIKEPRKVAKVLPESSINASRSNSRGATATPAQTDRESKQLIMVQISQTEEDIKISIELNRLVTRKPDVVLLPQYLKFNNPPIFFERHLAQEIDEMASFCRIFKNEARIVLVKKEKGFWPEMFQKLDKEALLQKRLEIADLIVERNKQRDEKAVERYENKRRAEIEKEIKRETAMRDRVKQFQENSVREALVVDVRKEANAAPSKLDPPSSVAASRLATPLMRPPMSSVRGGGRITVSFTSQHKRETPKRESQATMEKAYAAAGGPNANVQSPMESLDE</sequence>
<dbReference type="SUPFAM" id="SSF49764">
    <property type="entry name" value="HSP20-like chaperones"/>
    <property type="match status" value="1"/>
</dbReference>
<evidence type="ECO:0000256" key="8">
    <source>
        <dbReference type="ARBA" id="ARBA00024190"/>
    </source>
</evidence>